<dbReference type="Proteomes" id="UP000191154">
    <property type="component" value="Unassembled WGS sequence"/>
</dbReference>
<organism evidence="1 2">
    <name type="scientific">Clostridium saccharobutylicum</name>
    <dbReference type="NCBI Taxonomy" id="169679"/>
    <lineage>
        <taxon>Bacteria</taxon>
        <taxon>Bacillati</taxon>
        <taxon>Bacillota</taxon>
        <taxon>Clostridia</taxon>
        <taxon>Eubacteriales</taxon>
        <taxon>Clostridiaceae</taxon>
        <taxon>Clostridium</taxon>
    </lineage>
</organism>
<protein>
    <recommendedName>
        <fullName evidence="3">Immunity protein 30 domain-containing protein</fullName>
    </recommendedName>
</protein>
<dbReference type="RefSeq" id="WP_077863747.1">
    <property type="nucleotide sequence ID" value="NZ_LZYZ01000001.1"/>
</dbReference>
<comment type="caution">
    <text evidence="1">The sequence shown here is derived from an EMBL/GenBank/DDBJ whole genome shotgun (WGS) entry which is preliminary data.</text>
</comment>
<dbReference type="EMBL" id="LZYZ01000001">
    <property type="protein sequence ID" value="OOM15986.1"/>
    <property type="molecule type" value="Genomic_DNA"/>
</dbReference>
<sequence length="111" mass="12820">MLNENKAIKCIEFIKDNYCEEEEASFCEGLLSVRGYSNYEELDSEFLSCLMDMLQKVKKNSHRAAIIELIVEIEDFDFNPNKELLDEYIFLLSQKATTKDKAVQCLGGFIC</sequence>
<dbReference type="AlphaFoldDB" id="A0A1S8NHL5"/>
<accession>A0A1S8NHL5</accession>
<evidence type="ECO:0000313" key="2">
    <source>
        <dbReference type="Proteomes" id="UP000191154"/>
    </source>
</evidence>
<gene>
    <name evidence="1" type="ORF">CLOSAC_02570</name>
</gene>
<evidence type="ECO:0000313" key="1">
    <source>
        <dbReference type="EMBL" id="OOM15986.1"/>
    </source>
</evidence>
<name>A0A1S8NHL5_CLOSA</name>
<reference evidence="1 2" key="1">
    <citation type="submission" date="2016-05" db="EMBL/GenBank/DDBJ databases">
        <title>Microbial solvent formation.</title>
        <authorList>
            <person name="Poehlein A."/>
            <person name="Montoya Solano J.D."/>
            <person name="Flitsch S."/>
            <person name="Krabben P."/>
            <person name="Duerre P."/>
            <person name="Daniel R."/>
        </authorList>
    </citation>
    <scope>NUCLEOTIDE SEQUENCE [LARGE SCALE GENOMIC DNA]</scope>
    <source>
        <strain evidence="1 2">L1-8</strain>
    </source>
</reference>
<proteinExistence type="predicted"/>
<evidence type="ECO:0008006" key="3">
    <source>
        <dbReference type="Google" id="ProtNLM"/>
    </source>
</evidence>